<comment type="caution">
    <text evidence="1">The sequence shown here is derived from an EMBL/GenBank/DDBJ whole genome shotgun (WGS) entry which is preliminary data.</text>
</comment>
<dbReference type="EMBL" id="JAUSYA010000001">
    <property type="protein sequence ID" value="MDQ0685627.1"/>
    <property type="molecule type" value="Genomic_DNA"/>
</dbReference>
<reference evidence="1 2" key="1">
    <citation type="submission" date="2023-07" db="EMBL/GenBank/DDBJ databases">
        <title>Comparative genomics of wheat-associated soil bacteria to identify genetic determinants of phenazine resistance.</title>
        <authorList>
            <person name="Mouncey N."/>
        </authorList>
    </citation>
    <scope>NUCLEOTIDE SEQUENCE [LARGE SCALE GENOMIC DNA]</scope>
    <source>
        <strain evidence="1 2">W4I19-2</strain>
    </source>
</reference>
<proteinExistence type="predicted"/>
<keyword evidence="2" id="KW-1185">Reference proteome</keyword>
<name>A0ABU0Q4Q1_STRAH</name>
<accession>A0ABU0Q4Q1</accession>
<evidence type="ECO:0000313" key="2">
    <source>
        <dbReference type="Proteomes" id="UP001243364"/>
    </source>
</evidence>
<protein>
    <submittedName>
        <fullName evidence="1">Uncharacterized protein</fullName>
    </submittedName>
</protein>
<gene>
    <name evidence="1" type="ORF">QFZ56_004590</name>
</gene>
<sequence length="67" mass="7159">MARFRRMVDAAAVAPSSFLVNASRAARTCMRSANADVGRDFRSNHASTAATSSGGSWSRRLTLNAQL</sequence>
<dbReference type="Proteomes" id="UP001243364">
    <property type="component" value="Unassembled WGS sequence"/>
</dbReference>
<organism evidence="1 2">
    <name type="scientific">Streptomyces achromogenes</name>
    <dbReference type="NCBI Taxonomy" id="67255"/>
    <lineage>
        <taxon>Bacteria</taxon>
        <taxon>Bacillati</taxon>
        <taxon>Actinomycetota</taxon>
        <taxon>Actinomycetes</taxon>
        <taxon>Kitasatosporales</taxon>
        <taxon>Streptomycetaceae</taxon>
        <taxon>Streptomyces</taxon>
    </lineage>
</organism>
<evidence type="ECO:0000313" key="1">
    <source>
        <dbReference type="EMBL" id="MDQ0685627.1"/>
    </source>
</evidence>